<gene>
    <name evidence="3" type="ORF">C6V83_01685</name>
</gene>
<dbReference type="Pfam" id="PF20789">
    <property type="entry name" value="4HBT_3C"/>
    <property type="match status" value="1"/>
</dbReference>
<dbReference type="Pfam" id="PF13622">
    <property type="entry name" value="4HBT_3"/>
    <property type="match status" value="1"/>
</dbReference>
<dbReference type="SUPFAM" id="SSF54637">
    <property type="entry name" value="Thioesterase/thiol ester dehydrase-isomerase"/>
    <property type="match status" value="2"/>
</dbReference>
<keyword evidence="4" id="KW-1185">Reference proteome</keyword>
<dbReference type="Gene3D" id="2.40.160.210">
    <property type="entry name" value="Acyl-CoA thioesterase, double hotdog domain"/>
    <property type="match status" value="1"/>
</dbReference>
<dbReference type="InterPro" id="IPR029069">
    <property type="entry name" value="HotDog_dom_sf"/>
</dbReference>
<dbReference type="InterPro" id="IPR049450">
    <property type="entry name" value="ACOT8-like_C"/>
</dbReference>
<evidence type="ECO:0000313" key="4">
    <source>
        <dbReference type="Proteomes" id="UP000239814"/>
    </source>
</evidence>
<reference evidence="3 4" key="1">
    <citation type="submission" date="2018-03" db="EMBL/GenBank/DDBJ databases">
        <title>Characteristics and genome of n-alkane degrading marine bacteria Gordonia iterans isolated from crude oil contaminated in Tae-an, South Korea.</title>
        <authorList>
            <person name="Lee S.-S."/>
            <person name="Kim H."/>
        </authorList>
    </citation>
    <scope>NUCLEOTIDE SEQUENCE [LARGE SCALE GENOMIC DNA]</scope>
    <source>
        <strain evidence="3 4">Co17</strain>
    </source>
</reference>
<name>A0A2S0KBY0_9ACTN</name>
<dbReference type="EMBL" id="CP027433">
    <property type="protein sequence ID" value="AVL99194.1"/>
    <property type="molecule type" value="Genomic_DNA"/>
</dbReference>
<proteinExistence type="predicted"/>
<evidence type="ECO:0000313" key="3">
    <source>
        <dbReference type="EMBL" id="AVL99194.1"/>
    </source>
</evidence>
<dbReference type="InterPro" id="IPR049449">
    <property type="entry name" value="TesB_ACOT8-like_N"/>
</dbReference>
<dbReference type="InterPro" id="IPR042171">
    <property type="entry name" value="Acyl-CoA_hotdog"/>
</dbReference>
<feature type="domain" description="Acyl-CoA thioesterase-like C-terminal" evidence="2">
    <location>
        <begin position="127"/>
        <end position="264"/>
    </location>
</feature>
<protein>
    <submittedName>
        <fullName evidence="3">Acyl-CoA thioesterase</fullName>
    </submittedName>
</protein>
<accession>A0A2S0KBY0</accession>
<dbReference type="RefSeq" id="WP_105940930.1">
    <property type="nucleotide sequence ID" value="NZ_CP027433.1"/>
</dbReference>
<dbReference type="KEGG" id="git:C6V83_01685"/>
<organism evidence="3 4">
    <name type="scientific">Gordonia iterans</name>
    <dbReference type="NCBI Taxonomy" id="1004901"/>
    <lineage>
        <taxon>Bacteria</taxon>
        <taxon>Bacillati</taxon>
        <taxon>Actinomycetota</taxon>
        <taxon>Actinomycetes</taxon>
        <taxon>Mycobacteriales</taxon>
        <taxon>Gordoniaceae</taxon>
        <taxon>Gordonia</taxon>
    </lineage>
</organism>
<evidence type="ECO:0000259" key="1">
    <source>
        <dbReference type="Pfam" id="PF13622"/>
    </source>
</evidence>
<evidence type="ECO:0000259" key="2">
    <source>
        <dbReference type="Pfam" id="PF20789"/>
    </source>
</evidence>
<sequence length="272" mass="29977">MSHVFDEAISVRRTDDVFHATTHPAYSNMVGPFGGITAATVVHALQQHPDTLGEPLAVTINYTAPIADGDWDLFTSAVRTNRTNQHWVFRIEQHGDIVSTGTAVFGLHRPTWSNTEAQPPTAPPVEEIEPLEFPEFIAWARNYDKRFVTGGLDAGASDDSTSTLWIRDAPERPLDYPALMSITDSFYPRVFLRHGTYMPAGTISLTTYFHATPGELSEHGTAHLLATASAARFAGGHYDQHGRVWSVPGEGEPVLLASTHQLVYFKNPQPQE</sequence>
<dbReference type="OrthoDB" id="4370297at2"/>
<dbReference type="AlphaFoldDB" id="A0A2S0KBY0"/>
<feature type="domain" description="Acyl-CoA thioesterase-like N-terminal HotDog" evidence="1">
    <location>
        <begin position="25"/>
        <end position="106"/>
    </location>
</feature>
<dbReference type="Proteomes" id="UP000239814">
    <property type="component" value="Chromosome"/>
</dbReference>